<dbReference type="SUPFAM" id="SSF47060">
    <property type="entry name" value="S15/NS1 RNA-binding domain"/>
    <property type="match status" value="1"/>
</dbReference>
<dbReference type="Pfam" id="PF00152">
    <property type="entry name" value="tRNA-synt_2"/>
    <property type="match status" value="1"/>
</dbReference>
<keyword evidence="9" id="KW-0030">Aminoacyl-tRNA synthetase</keyword>
<dbReference type="PANTHER" id="PTHR43450">
    <property type="entry name" value="ASPARTYL-TRNA SYNTHETASE"/>
    <property type="match status" value="1"/>
</dbReference>
<organism evidence="15 16">
    <name type="scientific">Triparma laevis f. inornata</name>
    <dbReference type="NCBI Taxonomy" id="1714386"/>
    <lineage>
        <taxon>Eukaryota</taxon>
        <taxon>Sar</taxon>
        <taxon>Stramenopiles</taxon>
        <taxon>Ochrophyta</taxon>
        <taxon>Bolidophyceae</taxon>
        <taxon>Parmales</taxon>
        <taxon>Triparmaceae</taxon>
        <taxon>Triparma</taxon>
    </lineage>
</organism>
<evidence type="ECO:0000256" key="2">
    <source>
        <dbReference type="ARBA" id="ARBA00005312"/>
    </source>
</evidence>
<keyword evidence="7" id="KW-0067">ATP-binding</keyword>
<gene>
    <name evidence="15" type="ORF">TL16_g11235</name>
</gene>
<dbReference type="Gene3D" id="1.10.287.10">
    <property type="entry name" value="S15/NS1, RNA-binding"/>
    <property type="match status" value="1"/>
</dbReference>
<dbReference type="EMBL" id="BLQM01000417">
    <property type="protein sequence ID" value="GMH88712.1"/>
    <property type="molecule type" value="Genomic_DNA"/>
</dbReference>
<comment type="caution">
    <text evidence="15">The sequence shown here is derived from an EMBL/GenBank/DDBJ whole genome shotgun (WGS) entry which is preliminary data.</text>
</comment>
<evidence type="ECO:0000256" key="9">
    <source>
        <dbReference type="ARBA" id="ARBA00023146"/>
    </source>
</evidence>
<evidence type="ECO:0000259" key="14">
    <source>
        <dbReference type="PROSITE" id="PS51185"/>
    </source>
</evidence>
<dbReference type="InterPro" id="IPR002312">
    <property type="entry name" value="Asp/Asn-tRNA-synth_IIb"/>
</dbReference>
<evidence type="ECO:0000256" key="11">
    <source>
        <dbReference type="ARBA" id="ARBA00047904"/>
    </source>
</evidence>
<dbReference type="GO" id="GO:0003723">
    <property type="term" value="F:RNA binding"/>
    <property type="evidence" value="ECO:0007669"/>
    <property type="project" value="TreeGrafter"/>
</dbReference>
<dbReference type="Pfam" id="PF01336">
    <property type="entry name" value="tRNA_anti-codon"/>
    <property type="match status" value="1"/>
</dbReference>
<dbReference type="HAMAP" id="MF_02075">
    <property type="entry name" value="Asp_tRNA_synth_type2"/>
    <property type="match status" value="1"/>
</dbReference>
<evidence type="ECO:0000256" key="5">
    <source>
        <dbReference type="ARBA" id="ARBA00022598"/>
    </source>
</evidence>
<feature type="region of interest" description="Disordered" evidence="12">
    <location>
        <begin position="1"/>
        <end position="36"/>
    </location>
</feature>
<dbReference type="InterPro" id="IPR000738">
    <property type="entry name" value="WHEP-TRS_dom"/>
</dbReference>
<dbReference type="PANTHER" id="PTHR43450:SF1">
    <property type="entry name" value="ASPARTATE--TRNA LIGASE, CYTOPLASMIC"/>
    <property type="match status" value="1"/>
</dbReference>
<evidence type="ECO:0000256" key="7">
    <source>
        <dbReference type="ARBA" id="ARBA00022840"/>
    </source>
</evidence>
<comment type="similarity">
    <text evidence="2">Belongs to the class-II aminoacyl-tRNA synthetase family. Type 2 subfamily.</text>
</comment>
<evidence type="ECO:0000256" key="1">
    <source>
        <dbReference type="ARBA" id="ARBA00004496"/>
    </source>
</evidence>
<dbReference type="InterPro" id="IPR004365">
    <property type="entry name" value="NA-bd_OB_tRNA"/>
</dbReference>
<dbReference type="InterPro" id="IPR009068">
    <property type="entry name" value="uS15_NS1_RNA-bd_sf"/>
</dbReference>
<dbReference type="InterPro" id="IPR004523">
    <property type="entry name" value="Asp-tRNA_synthase_2"/>
</dbReference>
<evidence type="ECO:0000259" key="13">
    <source>
        <dbReference type="PROSITE" id="PS50862"/>
    </source>
</evidence>
<dbReference type="CDD" id="cd00776">
    <property type="entry name" value="AsxRS_core"/>
    <property type="match status" value="1"/>
</dbReference>
<sequence>MGKVRQQATSHIPSTRPPLLHQLLPSTPLHPENKLKSRAEIKTKLTAEINDLGEKIKAAKTAGQPKDEWDPLLKQMLALKVTYKEELGEDFGPKKEVKKKGDANQAANPKNAEKAAKKAAAKAEKEAKKAANRAAREQAEKDKAEKLTGKGGGDQYGNLPLIRSAEITDKVWSEISSLSSSKSTSTVTIRGHLQSVRSFGKGVFAIVRSSLYTVQCVCFESDCIPKAMVEYVSKLSNESIVDVTGVITIPSDPVEKCTQKDVEISVTSFHMVAPSAVLPFQMEDACRPDCDKQSDVGEYTGEEVESSDGLIRVGQETRLNYRWLDLRTPANQSIFRVNSMVGHLFRDCLVNKGFVELHTPKLLSGASEGGSDVFNVDYFGRPACLAMSPQLHKQICCACSGFEKVFETGPVFRAENSNTRRHLCEFTGLDLELCIKEHYYEILDVFSDLFIHIFDGLNEKCKNEIERVREQHPFEDLKYLRPTLRITYAEGCKLLRDAGIEQGDYEDLSTLNEKKLGDLVKEKYGTDFFFMDEYPLSVRPFYTMPNPKNPKLSNSYDFFIRGQEILSGAQRIHDPALLIERANAHGIPFDGIKSYVDSFKHGAQPHGGGGIGLERVVMLFLGLPNIRKASYFPRDPKRLSP</sequence>
<evidence type="ECO:0000256" key="10">
    <source>
        <dbReference type="ARBA" id="ARBA00033155"/>
    </source>
</evidence>
<feature type="compositionally biased region" description="Basic and acidic residues" evidence="12">
    <location>
        <begin position="111"/>
        <end position="148"/>
    </location>
</feature>
<dbReference type="InterPro" id="IPR012340">
    <property type="entry name" value="NA-bd_OB-fold"/>
</dbReference>
<evidence type="ECO:0000256" key="12">
    <source>
        <dbReference type="SAM" id="MobiDB-lite"/>
    </source>
</evidence>
<comment type="catalytic activity">
    <reaction evidence="11">
        <text>tRNA(Asp) + L-aspartate + ATP = L-aspartyl-tRNA(Asp) + AMP + diphosphate</text>
        <dbReference type="Rhea" id="RHEA:19649"/>
        <dbReference type="Rhea" id="RHEA-COMP:9660"/>
        <dbReference type="Rhea" id="RHEA-COMP:9678"/>
        <dbReference type="ChEBI" id="CHEBI:29991"/>
        <dbReference type="ChEBI" id="CHEBI:30616"/>
        <dbReference type="ChEBI" id="CHEBI:33019"/>
        <dbReference type="ChEBI" id="CHEBI:78442"/>
        <dbReference type="ChEBI" id="CHEBI:78516"/>
        <dbReference type="ChEBI" id="CHEBI:456215"/>
        <dbReference type="EC" id="6.1.1.12"/>
    </reaction>
</comment>
<evidence type="ECO:0000313" key="16">
    <source>
        <dbReference type="Proteomes" id="UP001162640"/>
    </source>
</evidence>
<dbReference type="GO" id="GO:0006422">
    <property type="term" value="P:aspartyl-tRNA aminoacylation"/>
    <property type="evidence" value="ECO:0007669"/>
    <property type="project" value="InterPro"/>
</dbReference>
<dbReference type="Gene3D" id="3.30.930.10">
    <property type="entry name" value="Bira Bifunctional Protein, Domain 2"/>
    <property type="match status" value="1"/>
</dbReference>
<dbReference type="GO" id="GO:0004815">
    <property type="term" value="F:aspartate-tRNA ligase activity"/>
    <property type="evidence" value="ECO:0007669"/>
    <property type="project" value="UniProtKB-EC"/>
</dbReference>
<dbReference type="PROSITE" id="PS51185">
    <property type="entry name" value="WHEP_TRS_2"/>
    <property type="match status" value="1"/>
</dbReference>
<dbReference type="Pfam" id="PF00458">
    <property type="entry name" value="WHEP-TRS"/>
    <property type="match status" value="1"/>
</dbReference>
<dbReference type="InterPro" id="IPR020719">
    <property type="entry name" value="RNA3'_term_phos_cycl-like_CS"/>
</dbReference>
<dbReference type="AlphaFoldDB" id="A0A9W7ES40"/>
<accession>A0A9W7ES40</accession>
<feature type="compositionally biased region" description="Polar residues" evidence="12">
    <location>
        <begin position="1"/>
        <end position="13"/>
    </location>
</feature>
<dbReference type="InterPro" id="IPR045864">
    <property type="entry name" value="aa-tRNA-synth_II/BPL/LPL"/>
</dbReference>
<protein>
    <recommendedName>
        <fullName evidence="3">aspartate--tRNA ligase</fullName>
        <ecNumber evidence="3">6.1.1.12</ecNumber>
    </recommendedName>
    <alternativeName>
        <fullName evidence="10">Aspartyl-tRNA synthetase</fullName>
    </alternativeName>
</protein>
<evidence type="ECO:0000256" key="4">
    <source>
        <dbReference type="ARBA" id="ARBA00022490"/>
    </source>
</evidence>
<dbReference type="CDD" id="cd04320">
    <property type="entry name" value="AspRS_cyto_N"/>
    <property type="match status" value="1"/>
</dbReference>
<dbReference type="SMART" id="SM00991">
    <property type="entry name" value="WHEP-TRS"/>
    <property type="match status" value="1"/>
</dbReference>
<keyword evidence="6" id="KW-0547">Nucleotide-binding</keyword>
<dbReference type="SUPFAM" id="SSF50249">
    <property type="entry name" value="Nucleic acid-binding proteins"/>
    <property type="match status" value="1"/>
</dbReference>
<feature type="region of interest" description="Disordered" evidence="12">
    <location>
        <begin position="93"/>
        <end position="152"/>
    </location>
</feature>
<name>A0A9W7ES40_9STRA</name>
<keyword evidence="8" id="KW-0648">Protein biosynthesis</keyword>
<keyword evidence="5" id="KW-0436">Ligase</keyword>
<comment type="subcellular location">
    <subcellularLocation>
        <location evidence="1">Cytoplasm</location>
    </subcellularLocation>
</comment>
<dbReference type="FunFam" id="3.30.930.10:FF:000013">
    <property type="entry name" value="Aspartate--tRNA ligase, cytoplasmic"/>
    <property type="match status" value="1"/>
</dbReference>
<dbReference type="Proteomes" id="UP001162640">
    <property type="component" value="Unassembled WGS sequence"/>
</dbReference>
<feature type="compositionally biased region" description="Basic and acidic residues" evidence="12">
    <location>
        <begin position="93"/>
        <end position="102"/>
    </location>
</feature>
<dbReference type="InterPro" id="IPR004364">
    <property type="entry name" value="Aa-tRNA-synt_II"/>
</dbReference>
<keyword evidence="4" id="KW-0963">Cytoplasm</keyword>
<feature type="domain" description="WHEP-TRS" evidence="14">
    <location>
        <begin position="41"/>
        <end position="97"/>
    </location>
</feature>
<reference evidence="16" key="1">
    <citation type="journal article" date="2023" name="Commun. Biol.">
        <title>Genome analysis of Parmales, the sister group of diatoms, reveals the evolutionary specialization of diatoms from phago-mixotrophs to photoautotrophs.</title>
        <authorList>
            <person name="Ban H."/>
            <person name="Sato S."/>
            <person name="Yoshikawa S."/>
            <person name="Yamada K."/>
            <person name="Nakamura Y."/>
            <person name="Ichinomiya M."/>
            <person name="Sato N."/>
            <person name="Blanc-Mathieu R."/>
            <person name="Endo H."/>
            <person name="Kuwata A."/>
            <person name="Ogata H."/>
        </authorList>
    </citation>
    <scope>NUCLEOTIDE SEQUENCE [LARGE SCALE GENOMIC DNA]</scope>
</reference>
<dbReference type="Gene3D" id="2.40.50.140">
    <property type="entry name" value="Nucleic acid-binding proteins"/>
    <property type="match status" value="1"/>
</dbReference>
<feature type="domain" description="Aminoacyl-transfer RNA synthetases class-II family profile" evidence="13">
    <location>
        <begin position="335"/>
        <end position="641"/>
    </location>
</feature>
<proteinExistence type="inferred from homology"/>
<dbReference type="InterPro" id="IPR006195">
    <property type="entry name" value="aa-tRNA-synth_II"/>
</dbReference>
<dbReference type="GO" id="GO:0005524">
    <property type="term" value="F:ATP binding"/>
    <property type="evidence" value="ECO:0007669"/>
    <property type="project" value="UniProtKB-KW"/>
</dbReference>
<dbReference type="SUPFAM" id="SSF55681">
    <property type="entry name" value="Class II aaRS and biotin synthetases"/>
    <property type="match status" value="1"/>
</dbReference>
<evidence type="ECO:0000313" key="15">
    <source>
        <dbReference type="EMBL" id="GMH88712.1"/>
    </source>
</evidence>
<dbReference type="GO" id="GO:0017101">
    <property type="term" value="C:aminoacyl-tRNA synthetase multienzyme complex"/>
    <property type="evidence" value="ECO:0007669"/>
    <property type="project" value="TreeGrafter"/>
</dbReference>
<dbReference type="NCBIfam" id="TIGR00458">
    <property type="entry name" value="aspS_nondisc"/>
    <property type="match status" value="1"/>
</dbReference>
<evidence type="ECO:0000256" key="6">
    <source>
        <dbReference type="ARBA" id="ARBA00022741"/>
    </source>
</evidence>
<dbReference type="PROSITE" id="PS01287">
    <property type="entry name" value="RTC"/>
    <property type="match status" value="1"/>
</dbReference>
<evidence type="ECO:0000256" key="3">
    <source>
        <dbReference type="ARBA" id="ARBA00012841"/>
    </source>
</evidence>
<evidence type="ECO:0000256" key="8">
    <source>
        <dbReference type="ARBA" id="ARBA00022917"/>
    </source>
</evidence>
<dbReference type="PROSITE" id="PS50862">
    <property type="entry name" value="AA_TRNA_LIGASE_II"/>
    <property type="match status" value="1"/>
</dbReference>
<dbReference type="GO" id="GO:0005829">
    <property type="term" value="C:cytosol"/>
    <property type="evidence" value="ECO:0007669"/>
    <property type="project" value="TreeGrafter"/>
</dbReference>
<dbReference type="EC" id="6.1.1.12" evidence="3"/>
<dbReference type="PRINTS" id="PR01042">
    <property type="entry name" value="TRNASYNTHASP"/>
</dbReference>